<dbReference type="SUPFAM" id="SSF53756">
    <property type="entry name" value="UDP-Glycosyltransferase/glycogen phosphorylase"/>
    <property type="match status" value="1"/>
</dbReference>
<evidence type="ECO:0000313" key="3">
    <source>
        <dbReference type="EMBL" id="MZR32171.1"/>
    </source>
</evidence>
<evidence type="ECO:0000256" key="2">
    <source>
        <dbReference type="ARBA" id="ARBA00022679"/>
    </source>
</evidence>
<sequence length="311" mass="34240">MAGKGRNILVIKHGALGDVILAQGPFQAIRAHHGDARIVLLTTRPFAAFLEKSGLFDEIWIDERPKIWQLSKLIPLIRKLRGGRFDRVYDLQTSTRTNSYFNFFPKRRKPEWCGIAKGCSHPHDSPLRTKIHTIERHIDQLKVAGIDTVPPVDFSWAMTDISRFGLPVKYALLVPGGSAHRPEKRWPALRFAELAEYLDEKGITPVLIGGKAEADAIAKIMEFCPGAIDLSTKTDFGDIASLGAGAVLAVGNDTGPLHLISAVGCKTVVLFSRASDPNMSRPRGRDVRVLREDDLADLSLGHVIGELDLEA</sequence>
<dbReference type="CDD" id="cd03789">
    <property type="entry name" value="GT9_LPS_heptosyltransferase"/>
    <property type="match status" value="1"/>
</dbReference>
<dbReference type="GO" id="GO:0005829">
    <property type="term" value="C:cytosol"/>
    <property type="evidence" value="ECO:0007669"/>
    <property type="project" value="TreeGrafter"/>
</dbReference>
<reference evidence="3 4" key="1">
    <citation type="submission" date="2019-12" db="EMBL/GenBank/DDBJ databases">
        <title>Snethiella sp. nov. sp. isolated from sea sand.</title>
        <authorList>
            <person name="Kim J."/>
            <person name="Jeong S.E."/>
            <person name="Jung H.S."/>
            <person name="Jeon C.O."/>
        </authorList>
    </citation>
    <scope>NUCLEOTIDE SEQUENCE [LARGE SCALE GENOMIC DNA]</scope>
    <source>
        <strain evidence="3 4">DP05</strain>
    </source>
</reference>
<dbReference type="PANTHER" id="PTHR30160:SF1">
    <property type="entry name" value="LIPOPOLYSACCHARIDE 1,2-N-ACETYLGLUCOSAMINETRANSFERASE-RELATED"/>
    <property type="match status" value="1"/>
</dbReference>
<name>A0A6L8WAU9_9PROT</name>
<dbReference type="GO" id="GO:0009244">
    <property type="term" value="P:lipopolysaccharide core region biosynthetic process"/>
    <property type="evidence" value="ECO:0007669"/>
    <property type="project" value="TreeGrafter"/>
</dbReference>
<gene>
    <name evidence="3" type="ORF">GQE98_16150</name>
</gene>
<keyword evidence="1" id="KW-0328">Glycosyltransferase</keyword>
<dbReference type="PANTHER" id="PTHR30160">
    <property type="entry name" value="TETRAACYLDISACCHARIDE 4'-KINASE-RELATED"/>
    <property type="match status" value="1"/>
</dbReference>
<evidence type="ECO:0000256" key="1">
    <source>
        <dbReference type="ARBA" id="ARBA00022676"/>
    </source>
</evidence>
<proteinExistence type="predicted"/>
<dbReference type="InterPro" id="IPR002201">
    <property type="entry name" value="Glyco_trans_9"/>
</dbReference>
<dbReference type="EMBL" id="WTUW01000009">
    <property type="protein sequence ID" value="MZR32171.1"/>
    <property type="molecule type" value="Genomic_DNA"/>
</dbReference>
<dbReference type="Pfam" id="PF01075">
    <property type="entry name" value="Glyco_transf_9"/>
    <property type="match status" value="1"/>
</dbReference>
<dbReference type="InterPro" id="IPR051199">
    <property type="entry name" value="LPS_LOS_Heptosyltrfase"/>
</dbReference>
<dbReference type="GO" id="GO:0008713">
    <property type="term" value="F:ADP-heptose-lipopolysaccharide heptosyltransferase activity"/>
    <property type="evidence" value="ECO:0007669"/>
    <property type="project" value="TreeGrafter"/>
</dbReference>
<comment type="caution">
    <text evidence="3">The sequence shown here is derived from an EMBL/GenBank/DDBJ whole genome shotgun (WGS) entry which is preliminary data.</text>
</comment>
<evidence type="ECO:0000313" key="4">
    <source>
        <dbReference type="Proteomes" id="UP000476030"/>
    </source>
</evidence>
<dbReference type="Gene3D" id="3.40.50.2000">
    <property type="entry name" value="Glycogen Phosphorylase B"/>
    <property type="match status" value="2"/>
</dbReference>
<dbReference type="RefSeq" id="WP_161316737.1">
    <property type="nucleotide sequence ID" value="NZ_WTUW01000009.1"/>
</dbReference>
<keyword evidence="2 3" id="KW-0808">Transferase</keyword>
<organism evidence="3 4">
    <name type="scientific">Sneathiella litorea</name>
    <dbReference type="NCBI Taxonomy" id="2606216"/>
    <lineage>
        <taxon>Bacteria</taxon>
        <taxon>Pseudomonadati</taxon>
        <taxon>Pseudomonadota</taxon>
        <taxon>Alphaproteobacteria</taxon>
        <taxon>Sneathiellales</taxon>
        <taxon>Sneathiellaceae</taxon>
        <taxon>Sneathiella</taxon>
    </lineage>
</organism>
<keyword evidence="4" id="KW-1185">Reference proteome</keyword>
<protein>
    <submittedName>
        <fullName evidence="3">ADP-heptose--LPS heptosyltransferase</fullName>
    </submittedName>
</protein>
<dbReference type="Proteomes" id="UP000476030">
    <property type="component" value="Unassembled WGS sequence"/>
</dbReference>
<accession>A0A6L8WAU9</accession>
<dbReference type="AlphaFoldDB" id="A0A6L8WAU9"/>